<evidence type="ECO:0000313" key="7">
    <source>
        <dbReference type="EMBL" id="RGE89750.1"/>
    </source>
</evidence>
<dbReference type="InterPro" id="IPR006638">
    <property type="entry name" value="Elp3/MiaA/NifB-like_rSAM"/>
</dbReference>
<evidence type="ECO:0000256" key="2">
    <source>
        <dbReference type="ARBA" id="ARBA00022691"/>
    </source>
</evidence>
<keyword evidence="3" id="KW-0479">Metal-binding</keyword>
<dbReference type="PANTHER" id="PTHR43409">
    <property type="entry name" value="ANAEROBIC MAGNESIUM-PROTOPORPHYRIN IX MONOMETHYL ESTER CYCLASE-RELATED"/>
    <property type="match status" value="1"/>
</dbReference>
<keyword evidence="5" id="KW-0411">Iron-sulfur</keyword>
<evidence type="ECO:0000256" key="1">
    <source>
        <dbReference type="ARBA" id="ARBA00001966"/>
    </source>
</evidence>
<reference evidence="7 8" key="1">
    <citation type="submission" date="2018-08" db="EMBL/GenBank/DDBJ databases">
        <title>A genome reference for cultivated species of the human gut microbiota.</title>
        <authorList>
            <person name="Zou Y."/>
            <person name="Xue W."/>
            <person name="Luo G."/>
        </authorList>
    </citation>
    <scope>NUCLEOTIDE SEQUENCE [LARGE SCALE GENOMIC DNA]</scope>
    <source>
        <strain evidence="7 8">AF37-2AT</strain>
    </source>
</reference>
<dbReference type="GeneID" id="97193034"/>
<dbReference type="Proteomes" id="UP000261080">
    <property type="component" value="Unassembled WGS sequence"/>
</dbReference>
<dbReference type="SFLD" id="SFLDS00029">
    <property type="entry name" value="Radical_SAM"/>
    <property type="match status" value="1"/>
</dbReference>
<sequence>MNYEGQICRGPMERASFMLPVEVGCAYNRCKFCTLFKHLKFRELSMDQIEEELKRVSRINGNPKTVFLGDGNAFGLSTETLLKIGEKIHFYFPGCQSIHMDATVTDISRKSDTELHQLYDAGVRHLYLGIESGLDDVLAFMNKDHTLEQAYYEIDRMKAAGLVFDAHFMTGIAGKGRGIENAEHTAEFFNRTQPYRMINFSMFLHERAPLYQEIRKGRFHPADERENLTEERRLLELLKPWEHEAIYDGFHDMIEFRVRGVLPRDREEMIAKLDDRIAKEMPGLLAYVG</sequence>
<dbReference type="SFLD" id="SFLDG01095">
    <property type="entry name" value="Uncharacterised_Radical_SAM_Su"/>
    <property type="match status" value="1"/>
</dbReference>
<evidence type="ECO:0000259" key="6">
    <source>
        <dbReference type="PROSITE" id="PS51918"/>
    </source>
</evidence>
<dbReference type="GO" id="GO:0003824">
    <property type="term" value="F:catalytic activity"/>
    <property type="evidence" value="ECO:0007669"/>
    <property type="project" value="InterPro"/>
</dbReference>
<dbReference type="Gene3D" id="3.80.30.20">
    <property type="entry name" value="tm_1862 like domain"/>
    <property type="match status" value="1"/>
</dbReference>
<dbReference type="InterPro" id="IPR058240">
    <property type="entry name" value="rSAM_sf"/>
</dbReference>
<evidence type="ECO:0000313" key="8">
    <source>
        <dbReference type="Proteomes" id="UP000261080"/>
    </source>
</evidence>
<dbReference type="PROSITE" id="PS51918">
    <property type="entry name" value="RADICAL_SAM"/>
    <property type="match status" value="1"/>
</dbReference>
<dbReference type="SMART" id="SM00729">
    <property type="entry name" value="Elp3"/>
    <property type="match status" value="1"/>
</dbReference>
<gene>
    <name evidence="7" type="ORF">DW016_00245</name>
</gene>
<dbReference type="InterPro" id="IPR007197">
    <property type="entry name" value="rSAM"/>
</dbReference>
<evidence type="ECO:0000256" key="4">
    <source>
        <dbReference type="ARBA" id="ARBA00023004"/>
    </source>
</evidence>
<keyword evidence="8" id="KW-1185">Reference proteome</keyword>
<evidence type="ECO:0000256" key="3">
    <source>
        <dbReference type="ARBA" id="ARBA00022723"/>
    </source>
</evidence>
<comment type="cofactor">
    <cofactor evidence="1">
        <name>[4Fe-4S] cluster</name>
        <dbReference type="ChEBI" id="CHEBI:49883"/>
    </cofactor>
</comment>
<dbReference type="InterPro" id="IPR051198">
    <property type="entry name" value="BchE-like"/>
</dbReference>
<dbReference type="Pfam" id="PF04055">
    <property type="entry name" value="Radical_SAM"/>
    <property type="match status" value="1"/>
</dbReference>
<dbReference type="SUPFAM" id="SSF102114">
    <property type="entry name" value="Radical SAM enzymes"/>
    <property type="match status" value="1"/>
</dbReference>
<evidence type="ECO:0000256" key="5">
    <source>
        <dbReference type="ARBA" id="ARBA00023014"/>
    </source>
</evidence>
<dbReference type="InterPro" id="IPR023404">
    <property type="entry name" value="rSAM_horseshoe"/>
</dbReference>
<dbReference type="RefSeq" id="WP_024732827.1">
    <property type="nucleotide sequence ID" value="NZ_BAABYU010000001.1"/>
</dbReference>
<dbReference type="AlphaFoldDB" id="A0A3E3K546"/>
<proteinExistence type="predicted"/>
<comment type="caution">
    <text evidence="7">The sequence shown here is derived from an EMBL/GenBank/DDBJ whole genome shotgun (WGS) entry which is preliminary data.</text>
</comment>
<feature type="domain" description="Radical SAM core" evidence="6">
    <location>
        <begin position="11"/>
        <end position="244"/>
    </location>
</feature>
<name>A0A3E3K546_9FIRM</name>
<dbReference type="EMBL" id="QVLX01000001">
    <property type="protein sequence ID" value="RGE89750.1"/>
    <property type="molecule type" value="Genomic_DNA"/>
</dbReference>
<protein>
    <submittedName>
        <fullName evidence="7">Radical SAM protein</fullName>
    </submittedName>
</protein>
<accession>A0A3E3K546</accession>
<dbReference type="PANTHER" id="PTHR43409:SF4">
    <property type="entry name" value="RADICAL SAM SUPERFAMILY PROTEIN"/>
    <property type="match status" value="1"/>
</dbReference>
<dbReference type="OrthoDB" id="9777636at2"/>
<dbReference type="GO" id="GO:0051536">
    <property type="term" value="F:iron-sulfur cluster binding"/>
    <property type="evidence" value="ECO:0007669"/>
    <property type="project" value="UniProtKB-KW"/>
</dbReference>
<dbReference type="SFLD" id="SFLDG01082">
    <property type="entry name" value="B12-binding_domain_containing"/>
    <property type="match status" value="1"/>
</dbReference>
<keyword evidence="2" id="KW-0949">S-adenosyl-L-methionine</keyword>
<dbReference type="GO" id="GO:0046872">
    <property type="term" value="F:metal ion binding"/>
    <property type="evidence" value="ECO:0007669"/>
    <property type="project" value="UniProtKB-KW"/>
</dbReference>
<keyword evidence="4" id="KW-0408">Iron</keyword>
<organism evidence="7 8">
    <name type="scientific">Sellimonas intestinalis</name>
    <dbReference type="NCBI Taxonomy" id="1653434"/>
    <lineage>
        <taxon>Bacteria</taxon>
        <taxon>Bacillati</taxon>
        <taxon>Bacillota</taxon>
        <taxon>Clostridia</taxon>
        <taxon>Lachnospirales</taxon>
        <taxon>Lachnospiraceae</taxon>
        <taxon>Sellimonas</taxon>
    </lineage>
</organism>